<organism evidence="2 3">
    <name type="scientific">Pseudogulbenkiania subflava DSM 22618</name>
    <dbReference type="NCBI Taxonomy" id="1123014"/>
    <lineage>
        <taxon>Bacteria</taxon>
        <taxon>Pseudomonadati</taxon>
        <taxon>Pseudomonadota</taxon>
        <taxon>Betaproteobacteria</taxon>
        <taxon>Neisseriales</taxon>
        <taxon>Chromobacteriaceae</taxon>
        <taxon>Pseudogulbenkiania</taxon>
    </lineage>
</organism>
<dbReference type="RefSeq" id="WP_085274735.1">
    <property type="nucleotide sequence ID" value="NZ_FXAG01000002.1"/>
</dbReference>
<gene>
    <name evidence="2" type="ORF">SAMN02745746_00352</name>
</gene>
<dbReference type="EMBL" id="FXAG01000002">
    <property type="protein sequence ID" value="SME96520.1"/>
    <property type="molecule type" value="Genomic_DNA"/>
</dbReference>
<dbReference type="Proteomes" id="UP000192920">
    <property type="component" value="Unassembled WGS sequence"/>
</dbReference>
<dbReference type="Pfam" id="PF10993">
    <property type="entry name" value="DUF2818"/>
    <property type="match status" value="1"/>
</dbReference>
<evidence type="ECO:0008006" key="4">
    <source>
        <dbReference type="Google" id="ProtNLM"/>
    </source>
</evidence>
<evidence type="ECO:0000313" key="3">
    <source>
        <dbReference type="Proteomes" id="UP000192920"/>
    </source>
</evidence>
<name>A0A1Y6BBM3_9NEIS</name>
<keyword evidence="1" id="KW-0812">Transmembrane</keyword>
<protein>
    <recommendedName>
        <fullName evidence="4">Transmembrane protein</fullName>
    </recommendedName>
</protein>
<dbReference type="PIRSF" id="PIRSF019883">
    <property type="entry name" value="UCP019883"/>
    <property type="match status" value="1"/>
</dbReference>
<feature type="transmembrane region" description="Helical" evidence="1">
    <location>
        <begin position="6"/>
        <end position="26"/>
    </location>
</feature>
<keyword evidence="1" id="KW-0472">Membrane</keyword>
<feature type="transmembrane region" description="Helical" evidence="1">
    <location>
        <begin position="38"/>
        <end position="57"/>
    </location>
</feature>
<evidence type="ECO:0000256" key="1">
    <source>
        <dbReference type="SAM" id="Phobius"/>
    </source>
</evidence>
<sequence length="98" mass="11310">MESSVATVLLVAVLAANLPFFMPRIAGVIKVESKHAGWRLLELVVLFFLVGLLARFLEGRQMPVHSQNWQFYATTAALFLVFAFPGFVYRYFWKKRRN</sequence>
<feature type="transmembrane region" description="Helical" evidence="1">
    <location>
        <begin position="69"/>
        <end position="92"/>
    </location>
</feature>
<reference evidence="3" key="1">
    <citation type="submission" date="2017-04" db="EMBL/GenBank/DDBJ databases">
        <authorList>
            <person name="Varghese N."/>
            <person name="Submissions S."/>
        </authorList>
    </citation>
    <scope>NUCLEOTIDE SEQUENCE [LARGE SCALE GENOMIC DNA]</scope>
    <source>
        <strain evidence="3">DSM 22618</strain>
    </source>
</reference>
<keyword evidence="1" id="KW-1133">Transmembrane helix</keyword>
<keyword evidence="3" id="KW-1185">Reference proteome</keyword>
<dbReference type="AlphaFoldDB" id="A0A1Y6BBM3"/>
<evidence type="ECO:0000313" key="2">
    <source>
        <dbReference type="EMBL" id="SME96520.1"/>
    </source>
</evidence>
<accession>A0A1Y6BBM3</accession>
<proteinExistence type="predicted"/>
<dbReference type="STRING" id="1123014.SAMN02745746_00352"/>
<dbReference type="InterPro" id="IPR016768">
    <property type="entry name" value="UCP019883"/>
</dbReference>